<dbReference type="Gene3D" id="3.40.50.720">
    <property type="entry name" value="NAD(P)-binding Rossmann-like Domain"/>
    <property type="match status" value="1"/>
</dbReference>
<dbReference type="InterPro" id="IPR027051">
    <property type="entry name" value="XdhC_Rossmann_dom"/>
</dbReference>
<evidence type="ECO:0000259" key="1">
    <source>
        <dbReference type="Pfam" id="PF02625"/>
    </source>
</evidence>
<dbReference type="InterPro" id="IPR036291">
    <property type="entry name" value="NAD(P)-bd_dom_sf"/>
</dbReference>
<sequence>MDNHIESLLVHWLKHKDKCQWVLATIIETQGSAYRKAGAMMLINDLGQYVGLVSGGCLESDVMRHAIECLATGENTRITYDMQDDSDISWQLGIGCGGMVKILLQPINETNNFLSLKQVYQQLSAGYPASYCINYSTKQPNNYLCDGDITCQENQLQFELKPRIRIAVFGAGADAIPVVKMARSLSWHVTVVDPRPSYARASLFKEASVIIKEPFNTLVDSPALEKVDVAIIMTHNLTLDAQALRLVQQLNCQYSGLLGPKHRTEKLMKIAGINASEIRVPLFNPIGFDIGGELPESIALSMLSQAHAFMYGKIDVNVAGNVVNMSEYKSAI</sequence>
<evidence type="ECO:0000313" key="3">
    <source>
        <dbReference type="EMBL" id="GLX80873.1"/>
    </source>
</evidence>
<reference evidence="3 4" key="1">
    <citation type="submission" date="2023-03" db="EMBL/GenBank/DDBJ databases">
        <title>Draft genome sequence of Thalassotalea eurytherma JCM 18482T.</title>
        <authorList>
            <person name="Sawabe T."/>
        </authorList>
    </citation>
    <scope>NUCLEOTIDE SEQUENCE [LARGE SCALE GENOMIC DNA]</scope>
    <source>
        <strain evidence="3 4">JCM 18482</strain>
    </source>
</reference>
<protein>
    <submittedName>
        <fullName evidence="3">Xanthine and CO dehydrogenase family maturation factor XdhC/CoxF family protein</fullName>
    </submittedName>
</protein>
<dbReference type="Proteomes" id="UP001157133">
    <property type="component" value="Unassembled WGS sequence"/>
</dbReference>
<proteinExistence type="predicted"/>
<organism evidence="3 4">
    <name type="scientific">Thalassotalea eurytherma</name>
    <dbReference type="NCBI Taxonomy" id="1144278"/>
    <lineage>
        <taxon>Bacteria</taxon>
        <taxon>Pseudomonadati</taxon>
        <taxon>Pseudomonadota</taxon>
        <taxon>Gammaproteobacteria</taxon>
        <taxon>Alteromonadales</taxon>
        <taxon>Colwelliaceae</taxon>
        <taxon>Thalassotalea</taxon>
    </lineage>
</organism>
<gene>
    <name evidence="3" type="ORF">theurythT_03250</name>
</gene>
<comment type="caution">
    <text evidence="3">The sequence shown here is derived from an EMBL/GenBank/DDBJ whole genome shotgun (WGS) entry which is preliminary data.</text>
</comment>
<dbReference type="PANTHER" id="PTHR30388">
    <property type="entry name" value="ALDEHYDE OXIDOREDUCTASE MOLYBDENUM COFACTOR ASSEMBLY PROTEIN"/>
    <property type="match status" value="1"/>
</dbReference>
<dbReference type="SUPFAM" id="SSF51735">
    <property type="entry name" value="NAD(P)-binding Rossmann-fold domains"/>
    <property type="match status" value="1"/>
</dbReference>
<dbReference type="PANTHER" id="PTHR30388:SF4">
    <property type="entry name" value="MOLYBDENUM COFACTOR INSERTION CHAPERONE PAOD"/>
    <property type="match status" value="1"/>
</dbReference>
<evidence type="ECO:0000313" key="4">
    <source>
        <dbReference type="Proteomes" id="UP001157133"/>
    </source>
</evidence>
<dbReference type="Pfam" id="PF13478">
    <property type="entry name" value="XdhC_C"/>
    <property type="match status" value="1"/>
</dbReference>
<dbReference type="InterPro" id="IPR052698">
    <property type="entry name" value="MoCofactor_Util/Proc"/>
</dbReference>
<feature type="domain" description="XdhC- CoxI" evidence="1">
    <location>
        <begin position="19"/>
        <end position="81"/>
    </location>
</feature>
<accession>A0ABQ6GY58</accession>
<keyword evidence="4" id="KW-1185">Reference proteome</keyword>
<name>A0ABQ6GY58_9GAMM</name>
<dbReference type="InterPro" id="IPR003777">
    <property type="entry name" value="XdhC_CoxI"/>
</dbReference>
<dbReference type="RefSeq" id="WP_284206195.1">
    <property type="nucleotide sequence ID" value="NZ_BSSU01000002.1"/>
</dbReference>
<dbReference type="Pfam" id="PF02625">
    <property type="entry name" value="XdhC_CoxI"/>
    <property type="match status" value="1"/>
</dbReference>
<evidence type="ECO:0000259" key="2">
    <source>
        <dbReference type="Pfam" id="PF13478"/>
    </source>
</evidence>
<feature type="domain" description="XdhC Rossmann" evidence="2">
    <location>
        <begin position="167"/>
        <end position="305"/>
    </location>
</feature>
<dbReference type="EMBL" id="BSSU01000002">
    <property type="protein sequence ID" value="GLX80873.1"/>
    <property type="molecule type" value="Genomic_DNA"/>
</dbReference>